<proteinExistence type="predicted"/>
<dbReference type="EMBL" id="PDES01000002">
    <property type="protein sequence ID" value="RRQ88730.1"/>
    <property type="molecule type" value="Genomic_DNA"/>
</dbReference>
<protein>
    <submittedName>
        <fullName evidence="2">DUF397 domain-containing protein</fullName>
    </submittedName>
</protein>
<keyword evidence="3" id="KW-1185">Reference proteome</keyword>
<evidence type="ECO:0000259" key="1">
    <source>
        <dbReference type="Pfam" id="PF04149"/>
    </source>
</evidence>
<dbReference type="RefSeq" id="WP_093682252.1">
    <property type="nucleotide sequence ID" value="NZ_JBEXUN010000025.1"/>
</dbReference>
<feature type="domain" description="DUF397" evidence="1">
    <location>
        <begin position="18"/>
        <end position="70"/>
    </location>
</feature>
<accession>A0A426SD76</accession>
<evidence type="ECO:0000313" key="3">
    <source>
        <dbReference type="Proteomes" id="UP000276379"/>
    </source>
</evidence>
<dbReference type="Pfam" id="PF04149">
    <property type="entry name" value="DUF397"/>
    <property type="match status" value="1"/>
</dbReference>
<reference evidence="2 3" key="1">
    <citation type="submission" date="2017-10" db="EMBL/GenBank/DDBJ databases">
        <title>Draft genome of actinobacteria isolated from guarana (Paullinia cupana (Mart.) Ducke.</title>
        <authorList>
            <person name="Siqueira K.A."/>
            <person name="Liotti R.G."/>
            <person name="Mendes T.A."/>
            <person name="Soares M.A."/>
        </authorList>
    </citation>
    <scope>NUCLEOTIDE SEQUENCE [LARGE SCALE GENOMIC DNA]</scope>
    <source>
        <strain evidence="2 3">199</strain>
    </source>
</reference>
<evidence type="ECO:0000313" key="2">
    <source>
        <dbReference type="EMBL" id="RRQ88730.1"/>
    </source>
</evidence>
<dbReference type="AlphaFoldDB" id="A0A426SD76"/>
<comment type="caution">
    <text evidence="2">The sequence shown here is derived from an EMBL/GenBank/DDBJ whole genome shotgun (WGS) entry which is preliminary data.</text>
</comment>
<dbReference type="Proteomes" id="UP000276379">
    <property type="component" value="Unassembled WGS sequence"/>
</dbReference>
<organism evidence="2 3">
    <name type="scientific">Streptomyces griseofuscus</name>
    <dbReference type="NCBI Taxonomy" id="146922"/>
    <lineage>
        <taxon>Bacteria</taxon>
        <taxon>Bacillati</taxon>
        <taxon>Actinomycetota</taxon>
        <taxon>Actinomycetes</taxon>
        <taxon>Kitasatosporales</taxon>
        <taxon>Streptomycetaceae</taxon>
        <taxon>Streptomyces</taxon>
    </lineage>
</organism>
<dbReference type="InterPro" id="IPR007278">
    <property type="entry name" value="DUF397"/>
</dbReference>
<name>A0A426SD76_9ACTN</name>
<gene>
    <name evidence="2" type="ORF">CQW44_06295</name>
</gene>
<sequence>MGKSMYVSRQDADDAGVMWRKSSYSYPEGECVEVAQPSGAQVLFDDSKVRKGRLVEVSTAAAVAFVTAVRRGDI</sequence>